<dbReference type="InterPro" id="IPR050378">
    <property type="entry name" value="Metallo-dep_Hydrolases_sf"/>
</dbReference>
<reference evidence="2 3" key="1">
    <citation type="submission" date="2013-07" db="EMBL/GenBank/DDBJ databases">
        <authorList>
            <person name="Weinstock G."/>
            <person name="Sodergren E."/>
            <person name="Wylie T."/>
            <person name="Fulton L."/>
            <person name="Fulton R."/>
            <person name="Fronick C."/>
            <person name="O'Laughlin M."/>
            <person name="Godfrey J."/>
            <person name="Miner T."/>
            <person name="Herter B."/>
            <person name="Appelbaum E."/>
            <person name="Cordes M."/>
            <person name="Lek S."/>
            <person name="Wollam A."/>
            <person name="Pepin K.H."/>
            <person name="Palsikar V.B."/>
            <person name="Mitreva M."/>
            <person name="Wilson R.K."/>
        </authorList>
    </citation>
    <scope>NUCLEOTIDE SEQUENCE [LARGE SCALE GENOMIC DNA]</scope>
    <source>
        <strain evidence="2 3">ATCC 14940</strain>
    </source>
</reference>
<evidence type="ECO:0000313" key="2">
    <source>
        <dbReference type="EMBL" id="ERI77410.1"/>
    </source>
</evidence>
<comment type="caution">
    <text evidence="2">The sequence shown here is derived from an EMBL/GenBank/DDBJ whole genome shotgun (WGS) entry which is preliminary data.</text>
</comment>
<organism evidence="2 3">
    <name type="scientific">[Clostridium] symbiosum ATCC 14940</name>
    <dbReference type="NCBI Taxonomy" id="411472"/>
    <lineage>
        <taxon>Bacteria</taxon>
        <taxon>Bacillati</taxon>
        <taxon>Bacillota</taxon>
        <taxon>Clostridia</taxon>
        <taxon>Lachnospirales</taxon>
        <taxon>Lachnospiraceae</taxon>
        <taxon>Otoolea</taxon>
    </lineage>
</organism>
<sequence>MITVKKLIKNGFIVDGSGNPGYKADVLLNGGIIEKIAETIEEDGAEIINAEGLVVAPGFIDTHSHSDLQVLVEPEVAPKVLQGITTEILGQDGISMAPLPKEYVSPWRKNLAGLDGDSDLIDWNYETTENYLQMIDDVKPGLNECYLVPHGNIRMEAMGLENRLPNDEELERMCAVTRREMEAGAVGLSTGLIYMPCAYSESREIIEMCKVVAEYDGLFVIHQRSEADTILDSMEEVIKIGRESGVRIHYSHFKVCGKKNWDKVDKVIELLEEAKKEGIRVSFDQYPYVAGSTMLGVILPPWVHDGGTDKVLERLADPELRKKMVYDIEHGIPGWDNFVEFAGLDQIFVTSVKTEKNQDAIGLNLIELGKLRGKDPYEATFDLLFEEENAVGMVDFYGTEEHVIRIMKRPEMNACTDGLLGGKPHPRVYGAFPRILGKYVREEKALTLEEAVYKMTKKPAVTFNMTGRGEVKAGYCADLCIFNPDTVIDKGTFVDPVQYPEGIEYVIIGGELTVENGKHTGKRNGAVLRKKGKEVIR</sequence>
<dbReference type="GO" id="GO:0016787">
    <property type="term" value="F:hydrolase activity"/>
    <property type="evidence" value="ECO:0007669"/>
    <property type="project" value="UniProtKB-ARBA"/>
</dbReference>
<feature type="domain" description="Amidohydrolase 3" evidence="1">
    <location>
        <begin position="423"/>
        <end position="513"/>
    </location>
</feature>
<dbReference type="CDD" id="cd01297">
    <property type="entry name" value="D-aminoacylase"/>
    <property type="match status" value="1"/>
</dbReference>
<dbReference type="SUPFAM" id="SSF51338">
    <property type="entry name" value="Composite domain of metallo-dependent hydrolases"/>
    <property type="match status" value="1"/>
</dbReference>
<dbReference type="InterPro" id="IPR023100">
    <property type="entry name" value="D-aminoacylase_insert_dom_sf"/>
</dbReference>
<evidence type="ECO:0000259" key="1">
    <source>
        <dbReference type="Pfam" id="PF07969"/>
    </source>
</evidence>
<dbReference type="Pfam" id="PF07969">
    <property type="entry name" value="Amidohydro_3"/>
    <property type="match status" value="2"/>
</dbReference>
<dbReference type="InterPro" id="IPR011059">
    <property type="entry name" value="Metal-dep_hydrolase_composite"/>
</dbReference>
<protein>
    <submittedName>
        <fullName evidence="2">Amidohydrolase family protein</fullName>
    </submittedName>
</protein>
<feature type="domain" description="Amidohydrolase 3" evidence="1">
    <location>
        <begin position="46"/>
        <end position="216"/>
    </location>
</feature>
<gene>
    <name evidence="2" type="ORF">CLOSYM_02050</name>
</gene>
<dbReference type="InterPro" id="IPR013108">
    <property type="entry name" value="Amidohydro_3"/>
</dbReference>
<dbReference type="EMBL" id="AWSU01000156">
    <property type="protein sequence ID" value="ERI77410.1"/>
    <property type="molecule type" value="Genomic_DNA"/>
</dbReference>
<dbReference type="Proteomes" id="UP000016491">
    <property type="component" value="Unassembled WGS sequence"/>
</dbReference>
<name>A0ABC9TYK9_CLOSY</name>
<proteinExistence type="predicted"/>
<dbReference type="Gene3D" id="3.30.1490.130">
    <property type="entry name" value="D-aminoacylase. Domain 3"/>
    <property type="match status" value="1"/>
</dbReference>
<dbReference type="Gene3D" id="3.20.20.140">
    <property type="entry name" value="Metal-dependent hydrolases"/>
    <property type="match status" value="1"/>
</dbReference>
<dbReference type="InterPro" id="IPR032466">
    <property type="entry name" value="Metal_Hydrolase"/>
</dbReference>
<dbReference type="Gene3D" id="2.30.40.10">
    <property type="entry name" value="Urease, subunit C, domain 1"/>
    <property type="match status" value="1"/>
</dbReference>
<accession>A0ABC9TYK9</accession>
<dbReference type="PANTHER" id="PTHR11647:SF1">
    <property type="entry name" value="COLLAPSIN RESPONSE MEDIATOR PROTEIN"/>
    <property type="match status" value="1"/>
</dbReference>
<dbReference type="SUPFAM" id="SSF51556">
    <property type="entry name" value="Metallo-dependent hydrolases"/>
    <property type="match status" value="1"/>
</dbReference>
<dbReference type="PANTHER" id="PTHR11647">
    <property type="entry name" value="HYDRANTOINASE/DIHYDROPYRIMIDINASE FAMILY MEMBER"/>
    <property type="match status" value="1"/>
</dbReference>
<dbReference type="AlphaFoldDB" id="A0ABC9TYK9"/>
<evidence type="ECO:0000313" key="3">
    <source>
        <dbReference type="Proteomes" id="UP000016491"/>
    </source>
</evidence>